<keyword evidence="1" id="KW-1133">Transmembrane helix</keyword>
<evidence type="ECO:0000313" key="3">
    <source>
        <dbReference type="Proteomes" id="UP000230052"/>
    </source>
</evidence>
<accession>A0A2J0KUJ6</accession>
<protein>
    <recommendedName>
        <fullName evidence="4">Type 4 fimbrial biogenesis protein PilX N-terminal domain-containing protein</fullName>
    </recommendedName>
</protein>
<name>A0A2J0KUJ6_9BACT</name>
<organism evidence="2 3">
    <name type="scientific">Candidatus Aquitaenariimonas noxiae</name>
    <dbReference type="NCBI Taxonomy" id="1974741"/>
    <lineage>
        <taxon>Bacteria</taxon>
        <taxon>Pseudomonadati</taxon>
        <taxon>Candidatus Omnitrophota</taxon>
        <taxon>Candidatus Aquitaenariimonas</taxon>
    </lineage>
</organism>
<reference evidence="2 3" key="1">
    <citation type="submission" date="2017-09" db="EMBL/GenBank/DDBJ databases">
        <title>Depth-based differentiation of microbial function through sediment-hosted aquifers and enrichment of novel symbionts in the deep terrestrial subsurface.</title>
        <authorList>
            <person name="Probst A.J."/>
            <person name="Ladd B."/>
            <person name="Jarett J.K."/>
            <person name="Geller-Mcgrath D.E."/>
            <person name="Sieber C.M."/>
            <person name="Emerson J.B."/>
            <person name="Anantharaman K."/>
            <person name="Thomas B.C."/>
            <person name="Malmstrom R."/>
            <person name="Stieglmeier M."/>
            <person name="Klingl A."/>
            <person name="Woyke T."/>
            <person name="Ryan C.M."/>
            <person name="Banfield J.F."/>
        </authorList>
    </citation>
    <scope>NUCLEOTIDE SEQUENCE [LARGE SCALE GENOMIC DNA]</scope>
    <source>
        <strain evidence="2">CG07_land_8_20_14_0_80_42_15</strain>
    </source>
</reference>
<keyword evidence="1" id="KW-0472">Membrane</keyword>
<comment type="caution">
    <text evidence="2">The sequence shown here is derived from an EMBL/GenBank/DDBJ whole genome shotgun (WGS) entry which is preliminary data.</text>
</comment>
<evidence type="ECO:0000256" key="1">
    <source>
        <dbReference type="SAM" id="Phobius"/>
    </source>
</evidence>
<dbReference type="AlphaFoldDB" id="A0A2J0KUJ6"/>
<evidence type="ECO:0008006" key="4">
    <source>
        <dbReference type="Google" id="ProtNLM"/>
    </source>
</evidence>
<dbReference type="EMBL" id="PEWV01000017">
    <property type="protein sequence ID" value="PIU42158.1"/>
    <property type="molecule type" value="Genomic_DNA"/>
</dbReference>
<feature type="transmembrane region" description="Helical" evidence="1">
    <location>
        <begin position="9"/>
        <end position="31"/>
    </location>
</feature>
<gene>
    <name evidence="2" type="ORF">COS99_01715</name>
</gene>
<dbReference type="Proteomes" id="UP000230052">
    <property type="component" value="Unassembled WGS sequence"/>
</dbReference>
<keyword evidence="1" id="KW-0812">Transmembrane</keyword>
<proteinExistence type="predicted"/>
<sequence length="505" mass="52134">MHFNPQRGFAFIMVLIFILALGLAGASFMVISSSEIIMTRMQNDSTKAFYLANAGIESGLYALLQDFNSGGGSPSWRDGDIDGIACGPNSASFYTLYGSTNLGEGSYTISLKNTANNDEIFVRATGTCGDNSRSIEVYVKAYNVSPWNNAIFGGAGTGGMLINGNVSIAGSVHILGTGIADTDFAMNMSGSAGIQNNYDGIPASLSSRIPACPTVDFGGENIQSLGATLRVKNGIVGLSGTADAGGTDVPGNSYKETLDGVYVTDGYGGNKGAANVYSDNGSSNPYDLGDSISFPSLNDSYTEPGGPTYTTYKDYLKANALVISNAAQLAALGSLTPTSNFSYTDGANSISMNGSGAMTISGIVYIQGGDLGMNKSGSNKTITYTGIGSILVEGDADASDGATQVNVNLLTSNTFPTSSALGVMSVGKITFDAANIDVIGAFYSQERINVAKQTNVGGTLVSNLIDMGSNVPSVYQVPALYTNLPPGMIGAGNSWIVVTSDWQEI</sequence>
<evidence type="ECO:0000313" key="2">
    <source>
        <dbReference type="EMBL" id="PIU42158.1"/>
    </source>
</evidence>